<organism evidence="1 2">
    <name type="scientific">Pelobates cultripes</name>
    <name type="common">Western spadefoot toad</name>
    <dbReference type="NCBI Taxonomy" id="61616"/>
    <lineage>
        <taxon>Eukaryota</taxon>
        <taxon>Metazoa</taxon>
        <taxon>Chordata</taxon>
        <taxon>Craniata</taxon>
        <taxon>Vertebrata</taxon>
        <taxon>Euteleostomi</taxon>
        <taxon>Amphibia</taxon>
        <taxon>Batrachia</taxon>
        <taxon>Anura</taxon>
        <taxon>Pelobatoidea</taxon>
        <taxon>Pelobatidae</taxon>
        <taxon>Pelobates</taxon>
    </lineage>
</organism>
<proteinExistence type="predicted"/>
<keyword evidence="2" id="KW-1185">Reference proteome</keyword>
<protein>
    <submittedName>
        <fullName evidence="1">Uncharacterized protein</fullName>
    </submittedName>
</protein>
<dbReference type="Proteomes" id="UP001295444">
    <property type="component" value="Chromosome 05"/>
</dbReference>
<evidence type="ECO:0000313" key="1">
    <source>
        <dbReference type="EMBL" id="CAH2291735.1"/>
    </source>
</evidence>
<gene>
    <name evidence="1" type="ORF">PECUL_23A053230</name>
</gene>
<reference evidence="1" key="1">
    <citation type="submission" date="2022-03" db="EMBL/GenBank/DDBJ databases">
        <authorList>
            <person name="Alioto T."/>
            <person name="Alioto T."/>
            <person name="Gomez Garrido J."/>
        </authorList>
    </citation>
    <scope>NUCLEOTIDE SEQUENCE</scope>
</reference>
<dbReference type="EMBL" id="OW240916">
    <property type="protein sequence ID" value="CAH2291735.1"/>
    <property type="molecule type" value="Genomic_DNA"/>
</dbReference>
<sequence>MSLSTALPHRSSYFVIKTQIPSTPFKDQVSEDVTLEDNLDLEMSITSANCSLRKAGSTLSLGAAVKVVSESLGVLVSAPATQIPSTPFKDQVSEDVTLEDNLDLEMSITSANCSLRKAGSTLSLGAAVKVVSESLGVLVSAPANAQVGISLNATKLNIGVNFHLLSDFQLNNKSTRSSSVSSNELVQSLVNTNLPNLVKNMPSLQFWDFIGLQFSHLLEDPELLFFIYDGYATLNILDKIW</sequence>
<dbReference type="AlphaFoldDB" id="A0AAD1S5M8"/>
<evidence type="ECO:0000313" key="2">
    <source>
        <dbReference type="Proteomes" id="UP001295444"/>
    </source>
</evidence>
<name>A0AAD1S5M8_PELCU</name>
<accession>A0AAD1S5M8</accession>